<gene>
    <name evidence="2" type="ORF">DIT68_02855</name>
</gene>
<dbReference type="AlphaFoldDB" id="A0A2U2XHK1"/>
<accession>A0A2U2XHK1</accession>
<evidence type="ECO:0000313" key="3">
    <source>
        <dbReference type="Proteomes" id="UP000245370"/>
    </source>
</evidence>
<reference evidence="2 3" key="2">
    <citation type="submission" date="2018-05" db="EMBL/GenBank/DDBJ databases">
        <authorList>
            <person name="Lanie J.A."/>
            <person name="Ng W.-L."/>
            <person name="Kazmierczak K.M."/>
            <person name="Andrzejewski T.M."/>
            <person name="Davidsen T.M."/>
            <person name="Wayne K.J."/>
            <person name="Tettelin H."/>
            <person name="Glass J.I."/>
            <person name="Rusch D."/>
            <person name="Podicherti R."/>
            <person name="Tsui H.-C.T."/>
            <person name="Winkler M.E."/>
        </authorList>
    </citation>
    <scope>NUCLEOTIDE SEQUENCE [LARGE SCALE GENOMIC DNA]</scope>
    <source>
        <strain evidence="2 3">C305</strain>
    </source>
</reference>
<protein>
    <submittedName>
        <fullName evidence="2">NAD-dependent epimerase</fullName>
    </submittedName>
</protein>
<dbReference type="PANTHER" id="PTHR15020">
    <property type="entry name" value="FLAVIN REDUCTASE-RELATED"/>
    <property type="match status" value="1"/>
</dbReference>
<dbReference type="OrthoDB" id="9790734at2"/>
<dbReference type="SUPFAM" id="SSF51735">
    <property type="entry name" value="NAD(P)-binding Rossmann-fold domains"/>
    <property type="match status" value="1"/>
</dbReference>
<reference evidence="2 3" key="1">
    <citation type="submission" date="2018-05" db="EMBL/GenBank/DDBJ databases">
        <title>Brumimicrobium oceani sp. nov., isolated from coastal sediment.</title>
        <authorList>
            <person name="Kou Y."/>
        </authorList>
    </citation>
    <scope>NUCLEOTIDE SEQUENCE [LARGE SCALE GENOMIC DNA]</scope>
    <source>
        <strain evidence="2 3">C305</strain>
    </source>
</reference>
<sequence length="240" mass="27009">MKALVVGASGATGQHLVTLLLSKNYNVKIVVRSTENLPISWKSNKNLEIIIASILDFSDEEMQELTAECQAIISCLGHNLSFKGIYGEPRKLVTEATRRLCEAVLSNKPQAPTKYILMNTSGNRNLDLNEKVSFPEKIVIALLRLILPPHVDNEQAAEYLRTEIGQQNKFIEWTAVRPDDLINNEKITPYEIHPSPIKSAIFKAGKVSRINVAHFMSLLLTSEGLWEKWKGKMPVIYNKK</sequence>
<organism evidence="2 3">
    <name type="scientific">Brumimicrobium oceani</name>
    <dbReference type="NCBI Taxonomy" id="2100725"/>
    <lineage>
        <taxon>Bacteria</taxon>
        <taxon>Pseudomonadati</taxon>
        <taxon>Bacteroidota</taxon>
        <taxon>Flavobacteriia</taxon>
        <taxon>Flavobacteriales</taxon>
        <taxon>Crocinitomicaceae</taxon>
        <taxon>Brumimicrobium</taxon>
    </lineage>
</organism>
<dbReference type="Proteomes" id="UP000245370">
    <property type="component" value="Unassembled WGS sequence"/>
</dbReference>
<dbReference type="Gene3D" id="3.40.50.720">
    <property type="entry name" value="NAD(P)-binding Rossmann-like Domain"/>
    <property type="match status" value="1"/>
</dbReference>
<name>A0A2U2XHK1_9FLAO</name>
<dbReference type="Pfam" id="PF13460">
    <property type="entry name" value="NAD_binding_10"/>
    <property type="match status" value="1"/>
</dbReference>
<dbReference type="RefSeq" id="WP_109358299.1">
    <property type="nucleotide sequence ID" value="NZ_QFRJ01000001.1"/>
</dbReference>
<evidence type="ECO:0000259" key="1">
    <source>
        <dbReference type="Pfam" id="PF13460"/>
    </source>
</evidence>
<dbReference type="InterPro" id="IPR016040">
    <property type="entry name" value="NAD(P)-bd_dom"/>
</dbReference>
<keyword evidence="3" id="KW-1185">Reference proteome</keyword>
<comment type="caution">
    <text evidence="2">The sequence shown here is derived from an EMBL/GenBank/DDBJ whole genome shotgun (WGS) entry which is preliminary data.</text>
</comment>
<dbReference type="EMBL" id="QFRJ01000001">
    <property type="protein sequence ID" value="PWH87220.1"/>
    <property type="molecule type" value="Genomic_DNA"/>
</dbReference>
<proteinExistence type="predicted"/>
<evidence type="ECO:0000313" key="2">
    <source>
        <dbReference type="EMBL" id="PWH87220.1"/>
    </source>
</evidence>
<dbReference type="InterPro" id="IPR036291">
    <property type="entry name" value="NAD(P)-bd_dom_sf"/>
</dbReference>
<dbReference type="PANTHER" id="PTHR15020:SF11">
    <property type="entry name" value="OS06G0360300 PROTEIN"/>
    <property type="match status" value="1"/>
</dbReference>
<feature type="domain" description="NAD(P)-binding" evidence="1">
    <location>
        <begin position="7"/>
        <end position="221"/>
    </location>
</feature>